<dbReference type="PANTHER" id="PTHR10339">
    <property type="entry name" value="ADP-RIBOSYLTRANSFERASE"/>
    <property type="match status" value="1"/>
</dbReference>
<dbReference type="Pfam" id="PF01129">
    <property type="entry name" value="ART"/>
    <property type="match status" value="2"/>
</dbReference>
<name>A0AAY5KZL1_ESOLU</name>
<evidence type="ECO:0000256" key="5">
    <source>
        <dbReference type="ARBA" id="ARBA00022676"/>
    </source>
</evidence>
<evidence type="ECO:0000256" key="13">
    <source>
        <dbReference type="ARBA" id="ARBA00047597"/>
    </source>
</evidence>
<comment type="catalytic activity">
    <reaction evidence="13 14">
        <text>L-arginyl-[protein] + NAD(+) = N(omega)-(ADP-D-ribosyl)-L-arginyl-[protein] + nicotinamide + H(+)</text>
        <dbReference type="Rhea" id="RHEA:19149"/>
        <dbReference type="Rhea" id="RHEA-COMP:10532"/>
        <dbReference type="Rhea" id="RHEA-COMP:15087"/>
        <dbReference type="ChEBI" id="CHEBI:15378"/>
        <dbReference type="ChEBI" id="CHEBI:17154"/>
        <dbReference type="ChEBI" id="CHEBI:29965"/>
        <dbReference type="ChEBI" id="CHEBI:57540"/>
        <dbReference type="ChEBI" id="CHEBI:142554"/>
        <dbReference type="EC" id="2.4.2.31"/>
    </reaction>
</comment>
<evidence type="ECO:0000256" key="7">
    <source>
        <dbReference type="ARBA" id="ARBA00022695"/>
    </source>
</evidence>
<evidence type="ECO:0000313" key="16">
    <source>
        <dbReference type="Proteomes" id="UP000265140"/>
    </source>
</evidence>
<evidence type="ECO:0000256" key="3">
    <source>
        <dbReference type="ARBA" id="ARBA00022525"/>
    </source>
</evidence>
<keyword evidence="5 14" id="KW-0328">Glycosyltransferase</keyword>
<dbReference type="GeneTree" id="ENSGT01030000234601"/>
<evidence type="ECO:0000256" key="6">
    <source>
        <dbReference type="ARBA" id="ARBA00022679"/>
    </source>
</evidence>
<protein>
    <recommendedName>
        <fullName evidence="14">NAD(P)(+)--arginine ADP-ribosyltransferase</fullName>
        <ecNumber evidence="14">2.4.2.31</ecNumber>
    </recommendedName>
    <alternativeName>
        <fullName evidence="14">Mono(ADP-ribosyl)transferase</fullName>
    </alternativeName>
</protein>
<keyword evidence="9 14" id="KW-0521">NADP</keyword>
<dbReference type="AlphaFoldDB" id="A0AAY5KZL1"/>
<keyword evidence="7" id="KW-0548">Nucleotidyltransferase</keyword>
<evidence type="ECO:0000256" key="9">
    <source>
        <dbReference type="ARBA" id="ARBA00022857"/>
    </source>
</evidence>
<dbReference type="GO" id="GO:0016779">
    <property type="term" value="F:nucleotidyltransferase activity"/>
    <property type="evidence" value="ECO:0007669"/>
    <property type="project" value="UniProtKB-KW"/>
</dbReference>
<sequence length="234" mass="27182">MWRDTILTIAVLYVFHTWTLGVDSKMVKWFLNLIYLDMAPDSVDDMYKGCFGEMNDKVLKKYIPEEFKHNSFKDSWKWANNCANSAICAYTAGHPEIYIEFNKAVRTNKTDYSSSFKFHSLHFLLTDALRLLKNNRKEDCITSYIRTKDKIFAKVNQNIQFGMFTSSSTNREINEMFGANSCFVIKTCFGADLNSYSKWPEELEVLIPPYEVFNVTESIATKSDNQMHTLPRQG</sequence>
<evidence type="ECO:0000256" key="11">
    <source>
        <dbReference type="ARBA" id="ARBA00023027"/>
    </source>
</evidence>
<proteinExistence type="inferred from homology"/>
<dbReference type="FunFam" id="3.90.176.10:FF:000001">
    <property type="entry name" value="NAD(P)(+)--arginine ADP-ribosyltransferase"/>
    <property type="match status" value="1"/>
</dbReference>
<reference evidence="15 16" key="1">
    <citation type="submission" date="2020-02" db="EMBL/GenBank/DDBJ databases">
        <title>Esox lucius (northern pike) genome, fEsoLuc1, primary haplotype.</title>
        <authorList>
            <person name="Myers G."/>
            <person name="Karagic N."/>
            <person name="Meyer A."/>
            <person name="Pippel M."/>
            <person name="Reichard M."/>
            <person name="Winkler S."/>
            <person name="Tracey A."/>
            <person name="Sims Y."/>
            <person name="Howe K."/>
            <person name="Rhie A."/>
            <person name="Formenti G."/>
            <person name="Durbin R."/>
            <person name="Fedrigo O."/>
            <person name="Jarvis E.D."/>
        </authorList>
    </citation>
    <scope>NUCLEOTIDE SEQUENCE [LARGE SCALE GENOMIC DNA]</scope>
</reference>
<keyword evidence="16" id="KW-1185">Reference proteome</keyword>
<dbReference type="GO" id="GO:0005576">
    <property type="term" value="C:extracellular region"/>
    <property type="evidence" value="ECO:0007669"/>
    <property type="project" value="UniProtKB-SubCell"/>
</dbReference>
<dbReference type="EC" id="2.4.2.31" evidence="14"/>
<dbReference type="GO" id="GO:0106274">
    <property type="term" value="F:NAD+-protein-arginine ADP-ribosyltransferase activity"/>
    <property type="evidence" value="ECO:0007669"/>
    <property type="project" value="UniProtKB-EC"/>
</dbReference>
<evidence type="ECO:0000256" key="12">
    <source>
        <dbReference type="ARBA" id="ARBA00023157"/>
    </source>
</evidence>
<keyword evidence="11 14" id="KW-0520">NAD</keyword>
<dbReference type="GO" id="GO:0090729">
    <property type="term" value="F:toxin activity"/>
    <property type="evidence" value="ECO:0007669"/>
    <property type="project" value="UniProtKB-KW"/>
</dbReference>
<keyword evidence="4" id="KW-0800">Toxin</keyword>
<reference evidence="15" key="2">
    <citation type="submission" date="2025-08" db="UniProtKB">
        <authorList>
            <consortium name="Ensembl"/>
        </authorList>
    </citation>
    <scope>IDENTIFICATION</scope>
</reference>
<dbReference type="InterPro" id="IPR000768">
    <property type="entry name" value="ART"/>
</dbReference>
<keyword evidence="8" id="KW-0732">Signal</keyword>
<evidence type="ECO:0000256" key="10">
    <source>
        <dbReference type="ARBA" id="ARBA00023026"/>
    </source>
</evidence>
<reference evidence="15" key="3">
    <citation type="submission" date="2025-09" db="UniProtKB">
        <authorList>
            <consortium name="Ensembl"/>
        </authorList>
    </citation>
    <scope>IDENTIFICATION</scope>
</reference>
<comment type="subcellular location">
    <subcellularLocation>
        <location evidence="1">Secreted</location>
    </subcellularLocation>
</comment>
<keyword evidence="6 14" id="KW-0808">Transferase</keyword>
<dbReference type="Proteomes" id="UP000265140">
    <property type="component" value="Chromosome 25"/>
</dbReference>
<keyword evidence="12" id="KW-1015">Disulfide bond</keyword>
<keyword evidence="10" id="KW-0843">Virulence</keyword>
<evidence type="ECO:0000256" key="1">
    <source>
        <dbReference type="ARBA" id="ARBA00004613"/>
    </source>
</evidence>
<dbReference type="PROSITE" id="PS51996">
    <property type="entry name" value="TR_MART"/>
    <property type="match status" value="1"/>
</dbReference>
<dbReference type="InterPro" id="IPR050999">
    <property type="entry name" value="ADP-ribosyltransferase_ARG"/>
</dbReference>
<dbReference type="PRINTS" id="PR00970">
    <property type="entry name" value="RIBTRNSFRASE"/>
</dbReference>
<keyword evidence="3" id="KW-0964">Secreted</keyword>
<evidence type="ECO:0000256" key="4">
    <source>
        <dbReference type="ARBA" id="ARBA00022656"/>
    </source>
</evidence>
<evidence type="ECO:0000313" key="15">
    <source>
        <dbReference type="Ensembl" id="ENSELUP00000091887.1"/>
    </source>
</evidence>
<dbReference type="SUPFAM" id="SSF56399">
    <property type="entry name" value="ADP-ribosylation"/>
    <property type="match status" value="1"/>
</dbReference>
<dbReference type="PANTHER" id="PTHR10339:SF25">
    <property type="entry name" value="SECRETED EXOENZYME S"/>
    <property type="match status" value="1"/>
</dbReference>
<evidence type="ECO:0000256" key="2">
    <source>
        <dbReference type="ARBA" id="ARBA00009558"/>
    </source>
</evidence>
<accession>A0AAY5KZL1</accession>
<evidence type="ECO:0000256" key="14">
    <source>
        <dbReference type="RuleBase" id="RU361228"/>
    </source>
</evidence>
<comment type="similarity">
    <text evidence="2 14">Belongs to the Arg-specific ADP-ribosyltransferase family.</text>
</comment>
<evidence type="ECO:0000256" key="8">
    <source>
        <dbReference type="ARBA" id="ARBA00022729"/>
    </source>
</evidence>
<dbReference type="GO" id="GO:0003950">
    <property type="term" value="F:NAD+ poly-ADP-ribosyltransferase activity"/>
    <property type="evidence" value="ECO:0007669"/>
    <property type="project" value="TreeGrafter"/>
</dbReference>
<dbReference type="Gene3D" id="3.90.176.10">
    <property type="entry name" value="Toxin ADP-ribosyltransferase, Chain A, domain 1"/>
    <property type="match status" value="1"/>
</dbReference>
<dbReference type="Ensembl" id="ENSELUT00000112173.1">
    <property type="protein sequence ID" value="ENSELUP00000091887.1"/>
    <property type="gene ID" value="ENSELUG00000041571.1"/>
</dbReference>
<organism evidence="15 16">
    <name type="scientific">Esox lucius</name>
    <name type="common">Northern pike</name>
    <dbReference type="NCBI Taxonomy" id="8010"/>
    <lineage>
        <taxon>Eukaryota</taxon>
        <taxon>Metazoa</taxon>
        <taxon>Chordata</taxon>
        <taxon>Craniata</taxon>
        <taxon>Vertebrata</taxon>
        <taxon>Euteleostomi</taxon>
        <taxon>Actinopterygii</taxon>
        <taxon>Neopterygii</taxon>
        <taxon>Teleostei</taxon>
        <taxon>Protacanthopterygii</taxon>
        <taxon>Esociformes</taxon>
        <taxon>Esocidae</taxon>
        <taxon>Esox</taxon>
    </lineage>
</organism>